<dbReference type="PROSITE" id="PS50970">
    <property type="entry name" value="HCY"/>
    <property type="match status" value="1"/>
</dbReference>
<dbReference type="Pfam" id="PF02574">
    <property type="entry name" value="S-methyl_trans"/>
    <property type="match status" value="1"/>
</dbReference>
<protein>
    <recommendedName>
        <fullName evidence="3">Hcy-binding domain-containing protein</fullName>
    </recommendedName>
</protein>
<evidence type="ECO:0000256" key="2">
    <source>
        <dbReference type="ARBA" id="ARBA00022679"/>
    </source>
</evidence>
<dbReference type="Gene3D" id="3.20.20.330">
    <property type="entry name" value="Homocysteine-binding-like domain"/>
    <property type="match status" value="1"/>
</dbReference>
<dbReference type="GO" id="GO:0032259">
    <property type="term" value="P:methylation"/>
    <property type="evidence" value="ECO:0007669"/>
    <property type="project" value="UniProtKB-KW"/>
</dbReference>
<dbReference type="PANTHER" id="PTHR11103:SF18">
    <property type="entry name" value="SLR1189 PROTEIN"/>
    <property type="match status" value="1"/>
</dbReference>
<keyword evidence="1" id="KW-0489">Methyltransferase</keyword>
<dbReference type="AlphaFoldDB" id="X0ZQZ0"/>
<dbReference type="GO" id="GO:0008168">
    <property type="term" value="F:methyltransferase activity"/>
    <property type="evidence" value="ECO:0007669"/>
    <property type="project" value="UniProtKB-KW"/>
</dbReference>
<dbReference type="SUPFAM" id="SSF82282">
    <property type="entry name" value="Homocysteine S-methyltransferase"/>
    <property type="match status" value="1"/>
</dbReference>
<sequence>MEDILSRLKSGPVIVADGAMGTMLQEAGLPAGMSPESWLLENPDPVRAVHRAYVEAGADLILTCTFGGTQTRLERAGLSERVAEINQRAVEITREAAGDRAYVAGDVGPLGQFLAPLGKITNEQAVEIFAEQAAALA</sequence>
<keyword evidence="2" id="KW-0808">Transferase</keyword>
<reference evidence="4" key="1">
    <citation type="journal article" date="2014" name="Front. Microbiol.">
        <title>High frequency of phylogenetically diverse reductive dehalogenase-homologous genes in deep subseafloor sedimentary metagenomes.</title>
        <authorList>
            <person name="Kawai M."/>
            <person name="Futagami T."/>
            <person name="Toyoda A."/>
            <person name="Takaki Y."/>
            <person name="Nishi S."/>
            <person name="Hori S."/>
            <person name="Arai W."/>
            <person name="Tsubouchi T."/>
            <person name="Morono Y."/>
            <person name="Uchiyama I."/>
            <person name="Ito T."/>
            <person name="Fujiyama A."/>
            <person name="Inagaki F."/>
            <person name="Takami H."/>
        </authorList>
    </citation>
    <scope>NUCLEOTIDE SEQUENCE</scope>
    <source>
        <strain evidence="4">Expedition CK06-06</strain>
    </source>
</reference>
<dbReference type="PANTHER" id="PTHR11103">
    <property type="entry name" value="SLR1189 PROTEIN"/>
    <property type="match status" value="1"/>
</dbReference>
<proteinExistence type="predicted"/>
<gene>
    <name evidence="4" type="ORF">S01H1_75624</name>
</gene>
<dbReference type="InterPro" id="IPR003726">
    <property type="entry name" value="HCY_dom"/>
</dbReference>
<dbReference type="InterPro" id="IPR036589">
    <property type="entry name" value="HCY_dom_sf"/>
</dbReference>
<organism evidence="4">
    <name type="scientific">marine sediment metagenome</name>
    <dbReference type="NCBI Taxonomy" id="412755"/>
    <lineage>
        <taxon>unclassified sequences</taxon>
        <taxon>metagenomes</taxon>
        <taxon>ecological metagenomes</taxon>
    </lineage>
</organism>
<evidence type="ECO:0000256" key="1">
    <source>
        <dbReference type="ARBA" id="ARBA00022603"/>
    </source>
</evidence>
<comment type="caution">
    <text evidence="4">The sequence shown here is derived from an EMBL/GenBank/DDBJ whole genome shotgun (WGS) entry which is preliminary data.</text>
</comment>
<dbReference type="EMBL" id="BARS01050690">
    <property type="protein sequence ID" value="GAG50656.1"/>
    <property type="molecule type" value="Genomic_DNA"/>
</dbReference>
<evidence type="ECO:0000313" key="4">
    <source>
        <dbReference type="EMBL" id="GAG50656.1"/>
    </source>
</evidence>
<evidence type="ECO:0000259" key="3">
    <source>
        <dbReference type="PROSITE" id="PS50970"/>
    </source>
</evidence>
<feature type="non-terminal residue" evidence="4">
    <location>
        <position position="137"/>
    </location>
</feature>
<accession>X0ZQZ0</accession>
<feature type="domain" description="Hcy-binding" evidence="3">
    <location>
        <begin position="2"/>
        <end position="137"/>
    </location>
</feature>
<name>X0ZQZ0_9ZZZZ</name>